<protein>
    <recommendedName>
        <fullName evidence="6">Phosphoribosylformylglycinamidine synthase subunit PurS</fullName>
        <shortName evidence="6">FGAM synthase</shortName>
        <ecNumber evidence="6">6.3.5.3</ecNumber>
    </recommendedName>
    <alternativeName>
        <fullName evidence="6">Formylglycinamide ribonucleotide amidotransferase subunit III</fullName>
        <shortName evidence="6">FGAR amidotransferase III</shortName>
        <shortName evidence="6">FGAR-AT III</shortName>
    </alternativeName>
    <alternativeName>
        <fullName evidence="6">Phosphoribosylformylglycinamidine synthase subunit III</fullName>
    </alternativeName>
</protein>
<dbReference type="KEGG" id="fsi:Flexsi_0335"/>
<evidence type="ECO:0000313" key="8">
    <source>
        <dbReference type="Proteomes" id="UP000006621"/>
    </source>
</evidence>
<dbReference type="NCBIfam" id="NF004630">
    <property type="entry name" value="PRK05974.1"/>
    <property type="match status" value="1"/>
</dbReference>
<dbReference type="InterPro" id="IPR036604">
    <property type="entry name" value="PurS-like_sf"/>
</dbReference>
<gene>
    <name evidence="6" type="primary">purS</name>
    <name evidence="7" type="ordered locus">Flexsi_0335</name>
</gene>
<comment type="catalytic activity">
    <reaction evidence="6">
        <text>N(2)-formyl-N(1)-(5-phospho-beta-D-ribosyl)glycinamide + L-glutamine + ATP + H2O = 2-formamido-N(1)-(5-O-phospho-beta-D-ribosyl)acetamidine + L-glutamate + ADP + phosphate + H(+)</text>
        <dbReference type="Rhea" id="RHEA:17129"/>
        <dbReference type="ChEBI" id="CHEBI:15377"/>
        <dbReference type="ChEBI" id="CHEBI:15378"/>
        <dbReference type="ChEBI" id="CHEBI:29985"/>
        <dbReference type="ChEBI" id="CHEBI:30616"/>
        <dbReference type="ChEBI" id="CHEBI:43474"/>
        <dbReference type="ChEBI" id="CHEBI:58359"/>
        <dbReference type="ChEBI" id="CHEBI:147286"/>
        <dbReference type="ChEBI" id="CHEBI:147287"/>
        <dbReference type="ChEBI" id="CHEBI:456216"/>
        <dbReference type="EC" id="6.3.5.3"/>
    </reaction>
</comment>
<evidence type="ECO:0000256" key="2">
    <source>
        <dbReference type="ARBA" id="ARBA00022598"/>
    </source>
</evidence>
<accession>F8E8H6</accession>
<dbReference type="EC" id="6.3.5.3" evidence="6"/>
<dbReference type="GO" id="GO:0004642">
    <property type="term" value="F:phosphoribosylformylglycinamidine synthase activity"/>
    <property type="evidence" value="ECO:0007669"/>
    <property type="project" value="UniProtKB-UniRule"/>
</dbReference>
<reference evidence="8" key="2">
    <citation type="submission" date="2011-06" db="EMBL/GenBank/DDBJ databases">
        <title>The complete genome of Flexistipes sinusarabici DSM 4947.</title>
        <authorList>
            <person name="Lucas S."/>
            <person name="Han J."/>
            <person name="Lapidus A."/>
            <person name="Bruce D."/>
            <person name="Goodwin L."/>
            <person name="Pitluck S."/>
            <person name="Peters L."/>
            <person name="Kyrpides N."/>
            <person name="Mavromatis K."/>
            <person name="Ivanova N."/>
            <person name="Mikhailova N."/>
            <person name="Chertkov O."/>
            <person name="Detter J.C."/>
            <person name="Tapia R."/>
            <person name="Han C."/>
            <person name="Land M."/>
            <person name="Hauser L."/>
            <person name="Markowitz V."/>
            <person name="Cheng J.-F."/>
            <person name="Hugenholtz P."/>
            <person name="Woyke T."/>
            <person name="Wu D."/>
            <person name="Spring S."/>
            <person name="Schroeder M."/>
            <person name="Brambilla E."/>
            <person name="Klenk H.-P."/>
            <person name="Eisen J.A."/>
        </authorList>
    </citation>
    <scope>NUCLEOTIDE SEQUENCE [LARGE SCALE GENOMIC DNA]</scope>
    <source>
        <strain evidence="8">DSM 4947 / MAS 10</strain>
    </source>
</reference>
<keyword evidence="1 6" id="KW-0963">Cytoplasm</keyword>
<dbReference type="Gene3D" id="3.30.1280.10">
    <property type="entry name" value="Phosphoribosylformylglycinamidine synthase subunit PurS"/>
    <property type="match status" value="1"/>
</dbReference>
<keyword evidence="3 6" id="KW-0547">Nucleotide-binding</keyword>
<name>F8E8H6_FLESM</name>
<evidence type="ECO:0000256" key="5">
    <source>
        <dbReference type="ARBA" id="ARBA00022840"/>
    </source>
</evidence>
<dbReference type="SUPFAM" id="SSF82697">
    <property type="entry name" value="PurS-like"/>
    <property type="match status" value="1"/>
</dbReference>
<dbReference type="STRING" id="717231.Flexsi_0335"/>
<dbReference type="RefSeq" id="WP_013885536.1">
    <property type="nucleotide sequence ID" value="NC_015672.1"/>
</dbReference>
<keyword evidence="5 6" id="KW-0067">ATP-binding</keyword>
<dbReference type="PANTHER" id="PTHR34696">
    <property type="entry name" value="PHOSPHORIBOSYLFORMYLGLYCINAMIDINE SYNTHASE SUBUNIT PURS"/>
    <property type="match status" value="1"/>
</dbReference>
<dbReference type="eggNOG" id="COG1828">
    <property type="taxonomic scope" value="Bacteria"/>
</dbReference>
<organism evidence="7 8">
    <name type="scientific">Flexistipes sinusarabici (strain ATCC 49648 / DSM 4947 / MAS 10)</name>
    <dbReference type="NCBI Taxonomy" id="717231"/>
    <lineage>
        <taxon>Bacteria</taxon>
        <taxon>Pseudomonadati</taxon>
        <taxon>Deferribacterota</taxon>
        <taxon>Deferribacteres</taxon>
        <taxon>Deferribacterales</taxon>
        <taxon>Flexistipitaceae</taxon>
        <taxon>Flexistipes</taxon>
    </lineage>
</organism>
<keyword evidence="4 6" id="KW-0658">Purine biosynthesis</keyword>
<dbReference type="PANTHER" id="PTHR34696:SF1">
    <property type="entry name" value="PHOSPHORIBOSYLFORMYLGLYCINAMIDINE SYNTHASE SUBUNIT PURS"/>
    <property type="match status" value="1"/>
</dbReference>
<comment type="pathway">
    <text evidence="6">Purine metabolism; IMP biosynthesis via de novo pathway; 5-amino-1-(5-phospho-D-ribosyl)imidazole from N(2)-formyl-N(1)-(5-phospho-D-ribosyl)glycinamide: step 1/2.</text>
</comment>
<evidence type="ECO:0000256" key="1">
    <source>
        <dbReference type="ARBA" id="ARBA00022490"/>
    </source>
</evidence>
<reference evidence="7 8" key="1">
    <citation type="journal article" date="2011" name="Stand. Genomic Sci.">
        <title>Genome sequence of the moderately thermophilic halophile Flexistipes sinusarabici strain (MAS10).</title>
        <authorList>
            <person name="Lapidus A."/>
            <person name="Chertkov O."/>
            <person name="Nolan M."/>
            <person name="Lucas S."/>
            <person name="Hammon N."/>
            <person name="Deshpande S."/>
            <person name="Cheng J.F."/>
            <person name="Tapia R."/>
            <person name="Han C."/>
            <person name="Goodwin L."/>
            <person name="Pitluck S."/>
            <person name="Liolios K."/>
            <person name="Pagani I."/>
            <person name="Ivanova N."/>
            <person name="Huntemann M."/>
            <person name="Mavromatis K."/>
            <person name="Mikhailova N."/>
            <person name="Pati A."/>
            <person name="Chen A."/>
            <person name="Palaniappan K."/>
            <person name="Land M."/>
            <person name="Hauser L."/>
            <person name="Brambilla E.M."/>
            <person name="Rohde M."/>
            <person name="Abt B."/>
            <person name="Spring S."/>
            <person name="Goker M."/>
            <person name="Bristow J."/>
            <person name="Eisen J.A."/>
            <person name="Markowitz V."/>
            <person name="Hugenholtz P."/>
            <person name="Kyrpides N.C."/>
            <person name="Klenk H.P."/>
            <person name="Woyke T."/>
        </authorList>
    </citation>
    <scope>NUCLEOTIDE SEQUENCE [LARGE SCALE GENOMIC DNA]</scope>
    <source>
        <strain evidence="8">DSM 4947 / MAS 10</strain>
    </source>
</reference>
<dbReference type="OrthoDB" id="9799101at2"/>
<dbReference type="Proteomes" id="UP000006621">
    <property type="component" value="Chromosome"/>
</dbReference>
<dbReference type="GO" id="GO:0005737">
    <property type="term" value="C:cytoplasm"/>
    <property type="evidence" value="ECO:0007669"/>
    <property type="project" value="UniProtKB-SubCell"/>
</dbReference>
<dbReference type="AlphaFoldDB" id="F8E8H6"/>
<evidence type="ECO:0000256" key="3">
    <source>
        <dbReference type="ARBA" id="ARBA00022741"/>
    </source>
</evidence>
<evidence type="ECO:0000313" key="7">
    <source>
        <dbReference type="EMBL" id="AEI14025.1"/>
    </source>
</evidence>
<keyword evidence="2 6" id="KW-0436">Ligase</keyword>
<dbReference type="HAMAP" id="MF_01926">
    <property type="entry name" value="PurS"/>
    <property type="match status" value="1"/>
</dbReference>
<keyword evidence="8" id="KW-1185">Reference proteome</keyword>
<proteinExistence type="inferred from homology"/>
<sequence length="77" mass="8997">MKVKVEVRFKEGVLDPEGQTILNTLNRKGYDFVSDVRVGKVIELEVEDGIERYEQKIEEICHSILANPIIEDYRIIY</sequence>
<dbReference type="EMBL" id="CP002858">
    <property type="protein sequence ID" value="AEI14025.1"/>
    <property type="molecule type" value="Genomic_DNA"/>
</dbReference>
<dbReference type="GO" id="GO:0006189">
    <property type="term" value="P:'de novo' IMP biosynthetic process"/>
    <property type="evidence" value="ECO:0007669"/>
    <property type="project" value="UniProtKB-UniRule"/>
</dbReference>
<comment type="subcellular location">
    <subcellularLocation>
        <location evidence="6">Cytoplasm</location>
    </subcellularLocation>
</comment>
<dbReference type="InterPro" id="IPR003850">
    <property type="entry name" value="PurS"/>
</dbReference>
<dbReference type="NCBIfam" id="TIGR00302">
    <property type="entry name" value="phosphoribosylformylglycinamidine synthase subunit PurS"/>
    <property type="match status" value="1"/>
</dbReference>
<comment type="function">
    <text evidence="6">Part of the phosphoribosylformylglycinamidine synthase complex involved in the purines biosynthetic pathway. Catalyzes the ATP-dependent conversion of formylglycinamide ribonucleotide (FGAR) and glutamine to yield formylglycinamidine ribonucleotide (FGAM) and glutamate. The FGAM synthase complex is composed of three subunits. PurQ produces an ammonia molecule by converting glutamine to glutamate. PurL transfers the ammonia molecule to FGAR to form FGAM in an ATP-dependent manner. PurS interacts with PurQ and PurL and is thought to assist in the transfer of the ammonia molecule from PurQ to PurL.</text>
</comment>
<evidence type="ECO:0000256" key="6">
    <source>
        <dbReference type="HAMAP-Rule" id="MF_01926"/>
    </source>
</evidence>
<dbReference type="Pfam" id="PF02700">
    <property type="entry name" value="PurS"/>
    <property type="match status" value="1"/>
</dbReference>
<dbReference type="HOGENOM" id="CLU_164833_3_1_0"/>
<dbReference type="UniPathway" id="UPA00074">
    <property type="reaction ID" value="UER00128"/>
</dbReference>
<evidence type="ECO:0000256" key="4">
    <source>
        <dbReference type="ARBA" id="ARBA00022755"/>
    </source>
</evidence>
<comment type="subunit">
    <text evidence="6">Part of the FGAM synthase complex composed of 1 PurL, 1 PurQ and 2 PurS subunits.</text>
</comment>
<comment type="similarity">
    <text evidence="6">Belongs to the PurS family.</text>
</comment>
<dbReference type="GO" id="GO:0005524">
    <property type="term" value="F:ATP binding"/>
    <property type="evidence" value="ECO:0007669"/>
    <property type="project" value="UniProtKB-UniRule"/>
</dbReference>